<evidence type="ECO:0000256" key="1">
    <source>
        <dbReference type="SAM" id="SignalP"/>
    </source>
</evidence>
<sequence>MFCFFFFFFCQSTTVCLFTQCCKENAYTIKPAGKLMHSQTKYTLSPCMHIAHNQMAGTEKRECYPTQEYISGETEANDEKTLKRRKVCQINGPEVLYNSLN</sequence>
<organism evidence="2">
    <name type="scientific">Rhipicephalus microplus</name>
    <name type="common">Cattle tick</name>
    <name type="synonym">Boophilus microplus</name>
    <dbReference type="NCBI Taxonomy" id="6941"/>
    <lineage>
        <taxon>Eukaryota</taxon>
        <taxon>Metazoa</taxon>
        <taxon>Ecdysozoa</taxon>
        <taxon>Arthropoda</taxon>
        <taxon>Chelicerata</taxon>
        <taxon>Arachnida</taxon>
        <taxon>Acari</taxon>
        <taxon>Parasitiformes</taxon>
        <taxon>Ixodida</taxon>
        <taxon>Ixodoidea</taxon>
        <taxon>Ixodidae</taxon>
        <taxon>Rhipicephalinae</taxon>
        <taxon>Rhipicephalus</taxon>
        <taxon>Boophilus</taxon>
    </lineage>
</organism>
<reference evidence="2" key="1">
    <citation type="submission" date="2019-09" db="EMBL/GenBank/DDBJ databases">
        <title>Organ-specific transcriptomic study of the physiology of the cattle tick, Rhipicephalus microplus.</title>
        <authorList>
            <person name="Tirloni L."/>
            <person name="Braz G."/>
            <person name="Gandara A.C.P."/>
            <person name="Sabadin G.A."/>
            <person name="da Silva R.M."/>
            <person name="Guizzo M.G."/>
            <person name="Machado J.A."/>
            <person name="Costa E.P."/>
            <person name="Gomes H.F."/>
            <person name="Moraes J."/>
            <person name="Mota M.B.S."/>
            <person name="Mesquita R.D."/>
            <person name="Alvarenga P.H."/>
            <person name="Alves F."/>
            <person name="Seixas A."/>
            <person name="da Fonseca R.N."/>
            <person name="Fogaca A."/>
            <person name="Logullo C."/>
            <person name="Tanaka A."/>
            <person name="Daffre S."/>
            <person name="Termignoni C."/>
            <person name="Vaz I.S.Jr."/>
            <person name="Oliveira P.L."/>
            <person name="Ribeiro J.M."/>
        </authorList>
    </citation>
    <scope>NUCLEOTIDE SEQUENCE</scope>
    <source>
        <strain evidence="2">Porto Alegre</strain>
    </source>
</reference>
<dbReference type="AlphaFoldDB" id="A0A6M2D9V7"/>
<protein>
    <submittedName>
        <fullName evidence="2">Putative secreted protein ovary overexpressed</fullName>
    </submittedName>
</protein>
<accession>A0A6M2D9V7</accession>
<feature type="signal peptide" evidence="1">
    <location>
        <begin position="1"/>
        <end position="18"/>
    </location>
</feature>
<keyword evidence="1" id="KW-0732">Signal</keyword>
<proteinExistence type="predicted"/>
<dbReference type="EMBL" id="GHWJ01010119">
    <property type="protein sequence ID" value="NOV42856.1"/>
    <property type="molecule type" value="Transcribed_RNA"/>
</dbReference>
<feature type="chain" id="PRO_5027065791" evidence="1">
    <location>
        <begin position="19"/>
        <end position="101"/>
    </location>
</feature>
<evidence type="ECO:0000313" key="2">
    <source>
        <dbReference type="EMBL" id="NOV42856.1"/>
    </source>
</evidence>
<name>A0A6M2D9V7_RHIMP</name>